<gene>
    <name evidence="2" type="ORF">TCLT_LOCUS5704</name>
</gene>
<evidence type="ECO:0000313" key="2">
    <source>
        <dbReference type="EMBL" id="VDN02980.1"/>
    </source>
</evidence>
<dbReference type="STRING" id="103827.A0A0N5CZ16"/>
<organism evidence="4">
    <name type="scientific">Thelazia callipaeda</name>
    <name type="common">Oriental eyeworm</name>
    <name type="synonym">Parasitic nematode</name>
    <dbReference type="NCBI Taxonomy" id="103827"/>
    <lineage>
        <taxon>Eukaryota</taxon>
        <taxon>Metazoa</taxon>
        <taxon>Ecdysozoa</taxon>
        <taxon>Nematoda</taxon>
        <taxon>Chromadorea</taxon>
        <taxon>Rhabditida</taxon>
        <taxon>Spirurina</taxon>
        <taxon>Spiruromorpha</taxon>
        <taxon>Thelazioidea</taxon>
        <taxon>Thelaziidae</taxon>
        <taxon>Thelazia</taxon>
    </lineage>
</organism>
<reference evidence="4" key="1">
    <citation type="submission" date="2017-02" db="UniProtKB">
        <authorList>
            <consortium name="WormBaseParasite"/>
        </authorList>
    </citation>
    <scope>IDENTIFICATION</scope>
</reference>
<evidence type="ECO:0000256" key="1">
    <source>
        <dbReference type="SAM" id="MobiDB-lite"/>
    </source>
</evidence>
<evidence type="ECO:0000313" key="4">
    <source>
        <dbReference type="WBParaSite" id="TCLT_0000571501-mRNA-1"/>
    </source>
</evidence>
<dbReference type="Proteomes" id="UP000276776">
    <property type="component" value="Unassembled WGS sequence"/>
</dbReference>
<proteinExistence type="predicted"/>
<dbReference type="EMBL" id="UYYF01004358">
    <property type="protein sequence ID" value="VDN02980.1"/>
    <property type="molecule type" value="Genomic_DNA"/>
</dbReference>
<keyword evidence="3" id="KW-1185">Reference proteome</keyword>
<dbReference type="AlphaFoldDB" id="A0A0N5CZ16"/>
<dbReference type="OrthoDB" id="10517041at2759"/>
<dbReference type="WBParaSite" id="TCLT_0000571501-mRNA-1">
    <property type="protein sequence ID" value="TCLT_0000571501-mRNA-1"/>
    <property type="gene ID" value="TCLT_0000571501"/>
</dbReference>
<reference evidence="2 3" key="2">
    <citation type="submission" date="2018-11" db="EMBL/GenBank/DDBJ databases">
        <authorList>
            <consortium name="Pathogen Informatics"/>
        </authorList>
    </citation>
    <scope>NUCLEOTIDE SEQUENCE [LARGE SCALE GENOMIC DNA]</scope>
</reference>
<accession>A0A0N5CZ16</accession>
<protein>
    <submittedName>
        <fullName evidence="4">MPHOSPH9</fullName>
    </submittedName>
</protein>
<sequence>MKDVMSRDRKSKKKVNERDQLSTSAHRDFDSAFSLSPAVTEVSNECCSSQLEDMSHNEPTIKQLNHTYVNIWSNESTQFEDVTQTEKTLPATISITNV</sequence>
<evidence type="ECO:0000313" key="3">
    <source>
        <dbReference type="Proteomes" id="UP000276776"/>
    </source>
</evidence>
<dbReference type="OMA" id="RKTINEC"/>
<feature type="region of interest" description="Disordered" evidence="1">
    <location>
        <begin position="1"/>
        <end position="27"/>
    </location>
</feature>
<name>A0A0N5CZ16_THECL</name>